<evidence type="ECO:0000313" key="2">
    <source>
        <dbReference type="EMBL" id="GGZ14229.1"/>
    </source>
</evidence>
<dbReference type="Proteomes" id="UP000619457">
    <property type="component" value="Unassembled WGS sequence"/>
</dbReference>
<dbReference type="EMBL" id="BMWX01000001">
    <property type="protein sequence ID" value="GGZ14229.1"/>
    <property type="molecule type" value="Genomic_DNA"/>
</dbReference>
<protein>
    <submittedName>
        <fullName evidence="2">Uncharacterized protein</fullName>
    </submittedName>
</protein>
<evidence type="ECO:0000256" key="1">
    <source>
        <dbReference type="SAM" id="Phobius"/>
    </source>
</evidence>
<keyword evidence="3" id="KW-1185">Reference proteome</keyword>
<reference evidence="2" key="2">
    <citation type="submission" date="2020-09" db="EMBL/GenBank/DDBJ databases">
        <authorList>
            <person name="Sun Q."/>
            <person name="Kim S."/>
        </authorList>
    </citation>
    <scope>NUCLEOTIDE SEQUENCE</scope>
    <source>
        <strain evidence="2">KCTC 12368</strain>
    </source>
</reference>
<dbReference type="AlphaFoldDB" id="A0A918PKL6"/>
<name>A0A918PKL6_9BACT</name>
<proteinExistence type="predicted"/>
<reference evidence="2" key="1">
    <citation type="journal article" date="2014" name="Int. J. Syst. Evol. Microbiol.">
        <title>Complete genome sequence of Corynebacterium casei LMG S-19264T (=DSM 44701T), isolated from a smear-ripened cheese.</title>
        <authorList>
            <consortium name="US DOE Joint Genome Institute (JGI-PGF)"/>
            <person name="Walter F."/>
            <person name="Albersmeier A."/>
            <person name="Kalinowski J."/>
            <person name="Ruckert C."/>
        </authorList>
    </citation>
    <scope>NUCLEOTIDE SEQUENCE</scope>
    <source>
        <strain evidence="2">KCTC 12368</strain>
    </source>
</reference>
<keyword evidence="1" id="KW-0812">Transmembrane</keyword>
<sequence length="78" mass="8900">MKMEKIKWIPKLLMLISIMNLSTGMFLSFEAKACGGMLYACGADEAIEMIDQFHENCNEGSNMEIEDVCENDHYWTGK</sequence>
<accession>A0A918PKL6</accession>
<comment type="caution">
    <text evidence="2">The sequence shown here is derived from an EMBL/GenBank/DDBJ whole genome shotgun (WGS) entry which is preliminary data.</text>
</comment>
<gene>
    <name evidence="2" type="ORF">GCM10007049_02590</name>
</gene>
<organism evidence="2 3">
    <name type="scientific">Echinicola pacifica</name>
    <dbReference type="NCBI Taxonomy" id="346377"/>
    <lineage>
        <taxon>Bacteria</taxon>
        <taxon>Pseudomonadati</taxon>
        <taxon>Bacteroidota</taxon>
        <taxon>Cytophagia</taxon>
        <taxon>Cytophagales</taxon>
        <taxon>Cyclobacteriaceae</taxon>
        <taxon>Echinicola</taxon>
    </lineage>
</organism>
<keyword evidence="1" id="KW-0472">Membrane</keyword>
<evidence type="ECO:0000313" key="3">
    <source>
        <dbReference type="Proteomes" id="UP000619457"/>
    </source>
</evidence>
<feature type="transmembrane region" description="Helical" evidence="1">
    <location>
        <begin position="12"/>
        <end position="29"/>
    </location>
</feature>
<keyword evidence="1" id="KW-1133">Transmembrane helix</keyword>